<organism evidence="11 12">
    <name type="scientific">Coprinopsis cinerea (strain Okayama-7 / 130 / ATCC MYA-4618 / FGSC 9003)</name>
    <name type="common">Inky cap fungus</name>
    <name type="synonym">Hormographiella aspergillata</name>
    <dbReference type="NCBI Taxonomy" id="240176"/>
    <lineage>
        <taxon>Eukaryota</taxon>
        <taxon>Fungi</taxon>
        <taxon>Dikarya</taxon>
        <taxon>Basidiomycota</taxon>
        <taxon>Agaricomycotina</taxon>
        <taxon>Agaricomycetes</taxon>
        <taxon>Agaricomycetidae</taxon>
        <taxon>Agaricales</taxon>
        <taxon>Agaricineae</taxon>
        <taxon>Psathyrellaceae</taxon>
        <taxon>Coprinopsis</taxon>
    </lineage>
</organism>
<dbReference type="HOGENOM" id="CLU_048726_1_1_1"/>
<accession>D6RPW6</accession>
<dbReference type="InterPro" id="IPR008754">
    <property type="entry name" value="Peptidase_M43"/>
</dbReference>
<dbReference type="GO" id="GO:0008237">
    <property type="term" value="F:metallopeptidase activity"/>
    <property type="evidence" value="ECO:0007669"/>
    <property type="project" value="UniProtKB-KW"/>
</dbReference>
<keyword evidence="3" id="KW-0479">Metal-binding</keyword>
<feature type="domain" description="Peptidase M43 pregnancy-associated plasma-A" evidence="10">
    <location>
        <begin position="206"/>
        <end position="296"/>
    </location>
</feature>
<keyword evidence="4" id="KW-0732">Signal</keyword>
<dbReference type="EMBL" id="AACS02000010">
    <property type="protein sequence ID" value="EFI26865.1"/>
    <property type="molecule type" value="Genomic_DNA"/>
</dbReference>
<comment type="similarity">
    <text evidence="1">Belongs to the peptidase M43B family.</text>
</comment>
<dbReference type="OMA" id="GHEAGNW"/>
<evidence type="ECO:0000259" key="10">
    <source>
        <dbReference type="Pfam" id="PF05572"/>
    </source>
</evidence>
<evidence type="ECO:0000313" key="11">
    <source>
        <dbReference type="EMBL" id="EFI26865.1"/>
    </source>
</evidence>
<dbReference type="InParanoid" id="D6RPW6"/>
<name>D6RPW6_COPC7</name>
<evidence type="ECO:0000256" key="2">
    <source>
        <dbReference type="ARBA" id="ARBA00022670"/>
    </source>
</evidence>
<keyword evidence="5" id="KW-0378">Hydrolase</keyword>
<dbReference type="InterPro" id="IPR024079">
    <property type="entry name" value="MetalloPept_cat_dom_sf"/>
</dbReference>
<dbReference type="GO" id="GO:0046872">
    <property type="term" value="F:metal ion binding"/>
    <property type="evidence" value="ECO:0007669"/>
    <property type="project" value="UniProtKB-KW"/>
</dbReference>
<keyword evidence="6" id="KW-0862">Zinc</keyword>
<dbReference type="RefSeq" id="XP_002910359.1">
    <property type="nucleotide sequence ID" value="XM_002910313.1"/>
</dbReference>
<dbReference type="SUPFAM" id="SSF55486">
    <property type="entry name" value="Metalloproteases ('zincins'), catalytic domain"/>
    <property type="match status" value="1"/>
</dbReference>
<feature type="compositionally biased region" description="Pro residues" evidence="9">
    <location>
        <begin position="335"/>
        <end position="349"/>
    </location>
</feature>
<comment type="caution">
    <text evidence="11">The sequence shown here is derived from an EMBL/GenBank/DDBJ whole genome shotgun (WGS) entry which is preliminary data.</text>
</comment>
<dbReference type="AlphaFoldDB" id="D6RPW6"/>
<evidence type="ECO:0000256" key="5">
    <source>
        <dbReference type="ARBA" id="ARBA00022801"/>
    </source>
</evidence>
<dbReference type="GeneID" id="9378780"/>
<dbReference type="PANTHER" id="PTHR47466:SF1">
    <property type="entry name" value="METALLOPROTEASE MEP1 (AFU_ORTHOLOGUE AFUA_1G07730)-RELATED"/>
    <property type="match status" value="1"/>
</dbReference>
<dbReference type="Gene3D" id="3.40.390.10">
    <property type="entry name" value="Collagenase (Catalytic Domain)"/>
    <property type="match status" value="1"/>
</dbReference>
<evidence type="ECO:0000313" key="12">
    <source>
        <dbReference type="Proteomes" id="UP000001861"/>
    </source>
</evidence>
<evidence type="ECO:0000256" key="8">
    <source>
        <dbReference type="ARBA" id="ARBA00023157"/>
    </source>
</evidence>
<evidence type="ECO:0000256" key="4">
    <source>
        <dbReference type="ARBA" id="ARBA00022729"/>
    </source>
</evidence>
<evidence type="ECO:0000256" key="7">
    <source>
        <dbReference type="ARBA" id="ARBA00023049"/>
    </source>
</evidence>
<gene>
    <name evidence="11" type="ORF">CC1G_15267</name>
</gene>
<reference evidence="11 12" key="1">
    <citation type="journal article" date="2010" name="Proc. Natl. Acad. Sci. U.S.A.">
        <title>Insights into evolution of multicellular fungi from the assembled chromosomes of the mushroom Coprinopsis cinerea (Coprinus cinereus).</title>
        <authorList>
            <person name="Stajich J.E."/>
            <person name="Wilke S.K."/>
            <person name="Ahren D."/>
            <person name="Au C.H."/>
            <person name="Birren B.W."/>
            <person name="Borodovsky M."/>
            <person name="Burns C."/>
            <person name="Canback B."/>
            <person name="Casselton L.A."/>
            <person name="Cheng C.K."/>
            <person name="Deng J."/>
            <person name="Dietrich F.S."/>
            <person name="Fargo D.C."/>
            <person name="Farman M.L."/>
            <person name="Gathman A.C."/>
            <person name="Goldberg J."/>
            <person name="Guigo R."/>
            <person name="Hoegger P.J."/>
            <person name="Hooker J.B."/>
            <person name="Huggins A."/>
            <person name="James T.Y."/>
            <person name="Kamada T."/>
            <person name="Kilaru S."/>
            <person name="Kodira C."/>
            <person name="Kues U."/>
            <person name="Kupfer D."/>
            <person name="Kwan H.S."/>
            <person name="Lomsadze A."/>
            <person name="Li W."/>
            <person name="Lilly W.W."/>
            <person name="Ma L.J."/>
            <person name="Mackey A.J."/>
            <person name="Manning G."/>
            <person name="Martin F."/>
            <person name="Muraguchi H."/>
            <person name="Natvig D.O."/>
            <person name="Palmerini H."/>
            <person name="Ramesh M.A."/>
            <person name="Rehmeyer C.J."/>
            <person name="Roe B.A."/>
            <person name="Shenoy N."/>
            <person name="Stanke M."/>
            <person name="Ter-Hovhannisyan V."/>
            <person name="Tunlid A."/>
            <person name="Velagapudi R."/>
            <person name="Vision T.J."/>
            <person name="Zeng Q."/>
            <person name="Zolan M.E."/>
            <person name="Pukkila P.J."/>
        </authorList>
    </citation>
    <scope>NUCLEOTIDE SEQUENCE [LARGE SCALE GENOMIC DNA]</scope>
    <source>
        <strain evidence="12">Okayama-7 / 130 / ATCC MYA-4618 / FGSC 9003</strain>
    </source>
</reference>
<dbReference type="PANTHER" id="PTHR47466">
    <property type="match status" value="1"/>
</dbReference>
<evidence type="ECO:0000256" key="1">
    <source>
        <dbReference type="ARBA" id="ARBA00008721"/>
    </source>
</evidence>
<protein>
    <submittedName>
        <fullName evidence="11">Metalloprotease 1</fullName>
    </submittedName>
</protein>
<feature type="compositionally biased region" description="Low complexity" evidence="9">
    <location>
        <begin position="324"/>
        <end position="333"/>
    </location>
</feature>
<evidence type="ECO:0000256" key="9">
    <source>
        <dbReference type="SAM" id="MobiDB-lite"/>
    </source>
</evidence>
<keyword evidence="7 11" id="KW-0482">Metalloprotease</keyword>
<dbReference type="CDD" id="cd04275">
    <property type="entry name" value="ZnMc_pappalysin_like"/>
    <property type="match status" value="1"/>
</dbReference>
<dbReference type="KEGG" id="cci:CC1G_15267"/>
<dbReference type="GO" id="GO:0006508">
    <property type="term" value="P:proteolysis"/>
    <property type="evidence" value="ECO:0007669"/>
    <property type="project" value="UniProtKB-KW"/>
</dbReference>
<evidence type="ECO:0000256" key="6">
    <source>
        <dbReference type="ARBA" id="ARBA00022833"/>
    </source>
</evidence>
<dbReference type="OrthoDB" id="536211at2759"/>
<keyword evidence="8" id="KW-1015">Disulfide bond</keyword>
<feature type="region of interest" description="Disordered" evidence="9">
    <location>
        <begin position="302"/>
        <end position="355"/>
    </location>
</feature>
<dbReference type="Proteomes" id="UP000001861">
    <property type="component" value="Unassembled WGS sequence"/>
</dbReference>
<sequence length="355" mass="38051">MVNSAAIDTTHPRLCGSEVSAEHQAALEDDFKANKILASARLGPSDPLNVYFHVISRDESRAGGHIDDVTIQEQMEVLNTAFQPSGVQFRLVKVTRNVNPTWFSRAAPRTREQAEMKNQLREGGPADLNIYTVGFESGSGAGLLGYTANKVLSNLIVGTRLEPTWSQHDIWVVTAKVQYATFPADYQGAPKDDGVVVVHSSLPGGSMTNFNLGQTLTHEVGHWVGLYHTFQGGCSGVGDQVDDTPAEATPANGCPIGCDTCPGGGPDPVQNYMDYSYDSCMTGFSQGQITRLQDQLATYRLTGNGTDHEPHVPEEPTSPGLPVPTDATPTDLPEPTDPLPEVPGIPLPFPTGENP</sequence>
<dbReference type="eggNOG" id="ENOG502RYKG">
    <property type="taxonomic scope" value="Eukaryota"/>
</dbReference>
<keyword evidence="2" id="KW-0645">Protease</keyword>
<dbReference type="VEuPathDB" id="FungiDB:CC1G_15267"/>
<dbReference type="Pfam" id="PF05572">
    <property type="entry name" value="Peptidase_M43"/>
    <property type="match status" value="1"/>
</dbReference>
<proteinExistence type="inferred from homology"/>
<keyword evidence="12" id="KW-1185">Reference proteome</keyword>
<dbReference type="MEROPS" id="M43.008"/>
<evidence type="ECO:0000256" key="3">
    <source>
        <dbReference type="ARBA" id="ARBA00022723"/>
    </source>
</evidence>